<dbReference type="AlphaFoldDB" id="A0A6A7XZH0"/>
<keyword evidence="6" id="KW-0100">Branched-chain amino acid biosynthesis</keyword>
<proteinExistence type="inferred from homology"/>
<keyword evidence="10" id="KW-0032">Aminotransferase</keyword>
<keyword evidence="6" id="KW-0028">Amino-acid biosynthesis</keyword>
<evidence type="ECO:0000256" key="5">
    <source>
        <dbReference type="ARBA" id="ARBA00013053"/>
    </source>
</evidence>
<sequence length="132" mass="13300">MAEARRAGADDGLFLNTRGAVASTTMANIFAVIDGEIATPAIEDGVLAGTIRALLLDRGAIAGLPVRARTIEPATLRGASEVFMTNSVRLVCPVTALDGTQLAAGPVARVALAAVVASIATECGDALDRLGA</sequence>
<protein>
    <recommendedName>
        <fullName evidence="5">branched-chain-amino-acid transaminase</fullName>
        <ecNumber evidence="5">2.6.1.42</ecNumber>
    </recommendedName>
</protein>
<comment type="pathway">
    <text evidence="2">Amino-acid biosynthesis; L-valine biosynthesis; L-valine from pyruvate: step 4/4.</text>
</comment>
<dbReference type="Proteomes" id="UP000332515">
    <property type="component" value="Unassembled WGS sequence"/>
</dbReference>
<keyword evidence="10" id="KW-0808">Transferase</keyword>
<evidence type="ECO:0000256" key="2">
    <source>
        <dbReference type="ARBA" id="ARBA00004931"/>
    </source>
</evidence>
<comment type="similarity">
    <text evidence="4">Belongs to the class-IV pyridoxal-phosphate-dependent aminotransferase family.</text>
</comment>
<comment type="catalytic activity">
    <reaction evidence="7">
        <text>L-valine + 2-oxoglutarate = 3-methyl-2-oxobutanoate + L-glutamate</text>
        <dbReference type="Rhea" id="RHEA:24813"/>
        <dbReference type="ChEBI" id="CHEBI:11851"/>
        <dbReference type="ChEBI" id="CHEBI:16810"/>
        <dbReference type="ChEBI" id="CHEBI:29985"/>
        <dbReference type="ChEBI" id="CHEBI:57762"/>
        <dbReference type="EC" id="2.6.1.42"/>
    </reaction>
</comment>
<name>A0A6A7XZH0_9HYPH</name>
<evidence type="ECO:0000256" key="1">
    <source>
        <dbReference type="ARBA" id="ARBA00004824"/>
    </source>
</evidence>
<dbReference type="EMBL" id="VWNA01000001">
    <property type="protein sequence ID" value="MQT12094.1"/>
    <property type="molecule type" value="Genomic_DNA"/>
</dbReference>
<dbReference type="SUPFAM" id="SSF56752">
    <property type="entry name" value="D-aminoacid aminotransferase-like PLP-dependent enzymes"/>
    <property type="match status" value="1"/>
</dbReference>
<dbReference type="PANTHER" id="PTHR42743">
    <property type="entry name" value="AMINO-ACID AMINOTRANSFERASE"/>
    <property type="match status" value="1"/>
</dbReference>
<evidence type="ECO:0000256" key="9">
    <source>
        <dbReference type="ARBA" id="ARBA00049229"/>
    </source>
</evidence>
<comment type="caution">
    <text evidence="10">The sequence shown here is derived from an EMBL/GenBank/DDBJ whole genome shotgun (WGS) entry which is preliminary data.</text>
</comment>
<dbReference type="InterPro" id="IPR036038">
    <property type="entry name" value="Aminotransferase-like"/>
</dbReference>
<evidence type="ECO:0000313" key="10">
    <source>
        <dbReference type="EMBL" id="MQT12094.1"/>
    </source>
</evidence>
<comment type="catalytic activity">
    <reaction evidence="9">
        <text>L-leucine + 2-oxoglutarate = 4-methyl-2-oxopentanoate + L-glutamate</text>
        <dbReference type="Rhea" id="RHEA:18321"/>
        <dbReference type="ChEBI" id="CHEBI:16810"/>
        <dbReference type="ChEBI" id="CHEBI:17865"/>
        <dbReference type="ChEBI" id="CHEBI:29985"/>
        <dbReference type="ChEBI" id="CHEBI:57427"/>
        <dbReference type="EC" id="2.6.1.42"/>
    </reaction>
</comment>
<dbReference type="InterPro" id="IPR043132">
    <property type="entry name" value="BCAT-like_C"/>
</dbReference>
<dbReference type="Pfam" id="PF01063">
    <property type="entry name" value="Aminotran_4"/>
    <property type="match status" value="1"/>
</dbReference>
<evidence type="ECO:0000256" key="3">
    <source>
        <dbReference type="ARBA" id="ARBA00005072"/>
    </source>
</evidence>
<dbReference type="InterPro" id="IPR001544">
    <property type="entry name" value="Aminotrans_IV"/>
</dbReference>
<gene>
    <name evidence="10" type="ORF">F0357_05325</name>
</gene>
<evidence type="ECO:0000256" key="4">
    <source>
        <dbReference type="ARBA" id="ARBA00009320"/>
    </source>
</evidence>
<keyword evidence="11" id="KW-1185">Reference proteome</keyword>
<accession>A0A6A7XZH0</accession>
<dbReference type="Gene3D" id="3.20.10.10">
    <property type="entry name" value="D-amino Acid Aminotransferase, subunit A, domain 2"/>
    <property type="match status" value="1"/>
</dbReference>
<dbReference type="GO" id="GO:0004084">
    <property type="term" value="F:branched-chain-amino-acid transaminase activity"/>
    <property type="evidence" value="ECO:0007669"/>
    <property type="project" value="UniProtKB-EC"/>
</dbReference>
<dbReference type="PANTHER" id="PTHR42743:SF11">
    <property type="entry name" value="AMINODEOXYCHORISMATE LYASE"/>
    <property type="match status" value="1"/>
</dbReference>
<evidence type="ECO:0000256" key="6">
    <source>
        <dbReference type="ARBA" id="ARBA00023304"/>
    </source>
</evidence>
<comment type="catalytic activity">
    <reaction evidence="8">
        <text>L-isoleucine + 2-oxoglutarate = (S)-3-methyl-2-oxopentanoate + L-glutamate</text>
        <dbReference type="Rhea" id="RHEA:24801"/>
        <dbReference type="ChEBI" id="CHEBI:16810"/>
        <dbReference type="ChEBI" id="CHEBI:29985"/>
        <dbReference type="ChEBI" id="CHEBI:35146"/>
        <dbReference type="ChEBI" id="CHEBI:58045"/>
        <dbReference type="EC" id="2.6.1.42"/>
    </reaction>
</comment>
<evidence type="ECO:0000256" key="7">
    <source>
        <dbReference type="ARBA" id="ARBA00048212"/>
    </source>
</evidence>
<reference evidence="10 11" key="1">
    <citation type="submission" date="2019-09" db="EMBL/GenBank/DDBJ databases">
        <title>Segnochrobactrum spirostomi gen. nov., sp. nov., isolated from the ciliate Spirostomum cf. yagiui and description of a novel family, Segnochrobactraceae fam. nov. within the order Rhizobiales of the class Alphaproteobacteria.</title>
        <authorList>
            <person name="Akter S."/>
            <person name="Shazib S.U.A."/>
            <person name="Shin M.K."/>
        </authorList>
    </citation>
    <scope>NUCLEOTIDE SEQUENCE [LARGE SCALE GENOMIC DNA]</scope>
    <source>
        <strain evidence="10 11">Sp-1</strain>
    </source>
</reference>
<evidence type="ECO:0000256" key="8">
    <source>
        <dbReference type="ARBA" id="ARBA00048798"/>
    </source>
</evidence>
<dbReference type="EC" id="2.6.1.42" evidence="5"/>
<dbReference type="InterPro" id="IPR050571">
    <property type="entry name" value="Class-IV_PLP-Dep_Aminotrnsfr"/>
</dbReference>
<organism evidence="10 11">
    <name type="scientific">Segnochrobactrum spirostomi</name>
    <dbReference type="NCBI Taxonomy" id="2608987"/>
    <lineage>
        <taxon>Bacteria</taxon>
        <taxon>Pseudomonadati</taxon>
        <taxon>Pseudomonadota</taxon>
        <taxon>Alphaproteobacteria</taxon>
        <taxon>Hyphomicrobiales</taxon>
        <taxon>Segnochrobactraceae</taxon>
        <taxon>Segnochrobactrum</taxon>
    </lineage>
</organism>
<comment type="pathway">
    <text evidence="1">Amino-acid biosynthesis; L-isoleucine biosynthesis; L-isoleucine from 2-oxobutanoate: step 4/4.</text>
</comment>
<evidence type="ECO:0000313" key="11">
    <source>
        <dbReference type="Proteomes" id="UP000332515"/>
    </source>
</evidence>
<dbReference type="GO" id="GO:0009082">
    <property type="term" value="P:branched-chain amino acid biosynthetic process"/>
    <property type="evidence" value="ECO:0007669"/>
    <property type="project" value="UniProtKB-KW"/>
</dbReference>
<comment type="pathway">
    <text evidence="3">Amino-acid biosynthesis; L-leucine biosynthesis; L-leucine from 3-methyl-2-oxobutanoate: step 4/4.</text>
</comment>